<name>A0AAP2UC83_9FIRM</name>
<reference evidence="1" key="1">
    <citation type="submission" date="2022-06" db="EMBL/GenBank/DDBJ databases">
        <title>Isolation of gut microbiota from human fecal samples.</title>
        <authorList>
            <person name="Pamer E.G."/>
            <person name="Barat B."/>
            <person name="Waligurski E."/>
            <person name="Medina S."/>
            <person name="Paddock L."/>
            <person name="Mostad J."/>
        </authorList>
    </citation>
    <scope>NUCLEOTIDE SEQUENCE</scope>
    <source>
        <strain evidence="1">DFI.6.24</strain>
    </source>
</reference>
<accession>A0AAP2UC83</accession>
<dbReference type="Proteomes" id="UP001204814">
    <property type="component" value="Unassembled WGS sequence"/>
</dbReference>
<comment type="caution">
    <text evidence="1">The sequence shown here is derived from an EMBL/GenBank/DDBJ whole genome shotgun (WGS) entry which is preliminary data.</text>
</comment>
<evidence type="ECO:0000313" key="2">
    <source>
        <dbReference type="Proteomes" id="UP001204814"/>
    </source>
</evidence>
<dbReference type="AlphaFoldDB" id="A0AAP2UC83"/>
<evidence type="ECO:0000313" key="1">
    <source>
        <dbReference type="EMBL" id="MCQ5060307.1"/>
    </source>
</evidence>
<dbReference type="EMBL" id="JANGBO010000001">
    <property type="protein sequence ID" value="MCQ5060307.1"/>
    <property type="molecule type" value="Genomic_DNA"/>
</dbReference>
<dbReference type="RefSeq" id="WP_227351917.1">
    <property type="nucleotide sequence ID" value="NZ_JAJDKX010000003.1"/>
</dbReference>
<protein>
    <submittedName>
        <fullName evidence="1">Uncharacterized protein</fullName>
    </submittedName>
</protein>
<proteinExistence type="predicted"/>
<organism evidence="1 2">
    <name type="scientific">Faecalibacillus intestinalis</name>
    <dbReference type="NCBI Taxonomy" id="1982626"/>
    <lineage>
        <taxon>Bacteria</taxon>
        <taxon>Bacillati</taxon>
        <taxon>Bacillota</taxon>
        <taxon>Erysipelotrichia</taxon>
        <taxon>Erysipelotrichales</taxon>
        <taxon>Coprobacillaceae</taxon>
        <taxon>Faecalibacillus</taxon>
    </lineage>
</organism>
<gene>
    <name evidence="1" type="ORF">NE542_00425</name>
</gene>
<sequence length="46" mass="5196">MNSVKEVAELNSLKEIAIRLQSGKWIILNVYFPQPDNPVIVMGRIA</sequence>